<dbReference type="GO" id="GO:0003700">
    <property type="term" value="F:DNA-binding transcription factor activity"/>
    <property type="evidence" value="ECO:0007669"/>
    <property type="project" value="InterPro"/>
</dbReference>
<dbReference type="GO" id="GO:0045892">
    <property type="term" value="P:negative regulation of DNA-templated transcription"/>
    <property type="evidence" value="ECO:0007669"/>
    <property type="project" value="TreeGrafter"/>
</dbReference>
<dbReference type="InterPro" id="IPR000524">
    <property type="entry name" value="Tscrpt_reg_HTH_GntR"/>
</dbReference>
<dbReference type="InterPro" id="IPR050679">
    <property type="entry name" value="Bact_HTH_transcr_reg"/>
</dbReference>
<dbReference type="PROSITE" id="PS50949">
    <property type="entry name" value="HTH_GNTR"/>
    <property type="match status" value="1"/>
</dbReference>
<accession>A0A1B0TCY9</accession>
<dbReference type="SUPFAM" id="SSF46785">
    <property type="entry name" value="Winged helix' DNA-binding domain"/>
    <property type="match status" value="1"/>
</dbReference>
<name>A0A1B0TCY9_ENTCL</name>
<sequence>MNIEHEHSPLYAKVEAALAAEISAATLPPGSQLPPEDRLIERFSVSRTTVRKAIENLVARGLVEIRRGKGTFVAQPKIIQELAELTGFVEDMQALGRSPTAQLLDKQIVAADADVARQLAVPSGSLVMRIQRVRLADGIAMSFDETYLPREIGEKVVTHDLDAEPIFALLEGKYDLPLTEAQYRLEAVSATPDVAQALAVDPGSAVFLIERTSYTVGHRPIDYEKLHYRGDLISFVTRLARRPRERS</sequence>
<dbReference type="Gene3D" id="3.40.1410.10">
    <property type="entry name" value="Chorismate lyase-like"/>
    <property type="match status" value="1"/>
</dbReference>
<reference evidence="5" key="1">
    <citation type="submission" date="2014-11" db="EMBL/GenBank/DDBJ databases">
        <title>Molecular characterization of pA56, a broad-host range plasmid spreading the blaGIM-1 carbapenemase gene among Gram negatives bacteria.</title>
        <authorList>
            <person name="Hamprecht A.G."/>
            <person name="Nordmann P."/>
            <person name="Seifert H."/>
            <person name="Poirel L."/>
        </authorList>
    </citation>
    <scope>NUCLEOTIDE SEQUENCE</scope>
    <source>
        <strain evidence="5">A56</strain>
        <plasmid evidence="5">pA56</plasmid>
    </source>
</reference>
<dbReference type="SMART" id="SM00866">
    <property type="entry name" value="UTRA"/>
    <property type="match status" value="1"/>
</dbReference>
<feature type="domain" description="HTH gntR-type" evidence="4">
    <location>
        <begin position="8"/>
        <end position="76"/>
    </location>
</feature>
<dbReference type="Pfam" id="PF00392">
    <property type="entry name" value="GntR"/>
    <property type="match status" value="1"/>
</dbReference>
<dbReference type="EMBL" id="KP099552">
    <property type="protein sequence ID" value="ALJ52122.1"/>
    <property type="molecule type" value="Genomic_DNA"/>
</dbReference>
<keyword evidence="2" id="KW-0238">DNA-binding</keyword>
<dbReference type="SUPFAM" id="SSF64288">
    <property type="entry name" value="Chorismate lyase-like"/>
    <property type="match status" value="1"/>
</dbReference>
<dbReference type="CDD" id="cd07377">
    <property type="entry name" value="WHTH_GntR"/>
    <property type="match status" value="1"/>
</dbReference>
<evidence type="ECO:0000256" key="2">
    <source>
        <dbReference type="ARBA" id="ARBA00023125"/>
    </source>
</evidence>
<dbReference type="GO" id="GO:0003677">
    <property type="term" value="F:DNA binding"/>
    <property type="evidence" value="ECO:0007669"/>
    <property type="project" value="UniProtKB-KW"/>
</dbReference>
<dbReference type="Gene3D" id="1.10.10.10">
    <property type="entry name" value="Winged helix-like DNA-binding domain superfamily/Winged helix DNA-binding domain"/>
    <property type="match status" value="1"/>
</dbReference>
<dbReference type="InterPro" id="IPR036390">
    <property type="entry name" value="WH_DNA-bd_sf"/>
</dbReference>
<dbReference type="InterPro" id="IPR036388">
    <property type="entry name" value="WH-like_DNA-bd_sf"/>
</dbReference>
<dbReference type="AlphaFoldDB" id="A0A1B0TCY9"/>
<dbReference type="Pfam" id="PF07702">
    <property type="entry name" value="UTRA"/>
    <property type="match status" value="1"/>
</dbReference>
<dbReference type="PRINTS" id="PR00035">
    <property type="entry name" value="HTHGNTR"/>
</dbReference>
<dbReference type="PANTHER" id="PTHR44846">
    <property type="entry name" value="MANNOSYL-D-GLYCERATE TRANSPORT/METABOLISM SYSTEM REPRESSOR MNGR-RELATED"/>
    <property type="match status" value="1"/>
</dbReference>
<gene>
    <name evidence="5" type="primary">gntR</name>
</gene>
<proteinExistence type="predicted"/>
<evidence type="ECO:0000259" key="4">
    <source>
        <dbReference type="PROSITE" id="PS50949"/>
    </source>
</evidence>
<keyword evidence="3" id="KW-0804">Transcription</keyword>
<organism evidence="5">
    <name type="scientific">Enterobacter cloacae</name>
    <dbReference type="NCBI Taxonomy" id="550"/>
    <lineage>
        <taxon>Bacteria</taxon>
        <taxon>Pseudomonadati</taxon>
        <taxon>Pseudomonadota</taxon>
        <taxon>Gammaproteobacteria</taxon>
        <taxon>Enterobacterales</taxon>
        <taxon>Enterobacteriaceae</taxon>
        <taxon>Enterobacter</taxon>
        <taxon>Enterobacter cloacae complex</taxon>
    </lineage>
</organism>
<geneLocation type="plasmid" evidence="5">
    <name>pA56</name>
</geneLocation>
<dbReference type="RefSeq" id="WP_172685334.1">
    <property type="nucleotide sequence ID" value="NC_021087.1"/>
</dbReference>
<dbReference type="InterPro" id="IPR028978">
    <property type="entry name" value="Chorismate_lyase_/UTRA_dom_sf"/>
</dbReference>
<evidence type="ECO:0000256" key="3">
    <source>
        <dbReference type="ARBA" id="ARBA00023163"/>
    </source>
</evidence>
<protein>
    <submittedName>
        <fullName evidence="5">GntR family transcriptional regulator</fullName>
    </submittedName>
</protein>
<keyword evidence="5" id="KW-0614">Plasmid</keyword>
<dbReference type="InterPro" id="IPR011663">
    <property type="entry name" value="UTRA"/>
</dbReference>
<keyword evidence="1" id="KW-0805">Transcription regulation</keyword>
<dbReference type="SMART" id="SM00345">
    <property type="entry name" value="HTH_GNTR"/>
    <property type="match status" value="1"/>
</dbReference>
<evidence type="ECO:0000256" key="1">
    <source>
        <dbReference type="ARBA" id="ARBA00023015"/>
    </source>
</evidence>
<dbReference type="PANTHER" id="PTHR44846:SF1">
    <property type="entry name" value="MANNOSYL-D-GLYCERATE TRANSPORT_METABOLISM SYSTEM REPRESSOR MNGR-RELATED"/>
    <property type="match status" value="1"/>
</dbReference>
<evidence type="ECO:0000313" key="5">
    <source>
        <dbReference type="EMBL" id="ALJ52122.1"/>
    </source>
</evidence>